<accession>A0A2H4TKX8</accession>
<protein>
    <submittedName>
        <fullName evidence="1">Uncharacterized protein</fullName>
    </submittedName>
</protein>
<dbReference type="Proteomes" id="UP000236551">
    <property type="component" value="Plasmid pCV839-15-p2"/>
</dbReference>
<reference evidence="1 2" key="1">
    <citation type="submission" date="2017-11" db="EMBL/GenBank/DDBJ databases">
        <title>Escherichia coli CV839-15 Genome sequencing and assembly.</title>
        <authorList>
            <person name="Li Z."/>
            <person name="Song N."/>
            <person name="Li W."/>
            <person name="Philip H.R."/>
            <person name="Bu Z."/>
            <person name="Siguo L."/>
        </authorList>
    </citation>
    <scope>NUCLEOTIDE SEQUENCE [LARGE SCALE GENOMIC DNA]</scope>
    <source>
        <strain evidence="1 2">CV839-15</strain>
        <plasmid evidence="2">Plasmid pcv839-15-p2</plasmid>
    </source>
</reference>
<evidence type="ECO:0000313" key="2">
    <source>
        <dbReference type="Proteomes" id="UP000236551"/>
    </source>
</evidence>
<dbReference type="RefSeq" id="WP_029488843.1">
    <property type="nucleotide sequence ID" value="NZ_CP062820.1"/>
</dbReference>
<proteinExistence type="predicted"/>
<evidence type="ECO:0000313" key="1">
    <source>
        <dbReference type="EMBL" id="ATZ30192.1"/>
    </source>
</evidence>
<gene>
    <name evidence="1" type="ORF">CV83915_2p0189</name>
</gene>
<keyword evidence="1" id="KW-0614">Plasmid</keyword>
<dbReference type="AlphaFoldDB" id="A0A2H4TKX8"/>
<organism evidence="1 2">
    <name type="scientific">Escherichia coli</name>
    <dbReference type="NCBI Taxonomy" id="562"/>
    <lineage>
        <taxon>Bacteria</taxon>
        <taxon>Pseudomonadati</taxon>
        <taxon>Pseudomonadota</taxon>
        <taxon>Gammaproteobacteria</taxon>
        <taxon>Enterobacterales</taxon>
        <taxon>Enterobacteriaceae</taxon>
        <taxon>Escherichia</taxon>
    </lineage>
</organism>
<geneLocation type="plasmid" evidence="2">
    <name>pcv839-15-p2</name>
</geneLocation>
<sequence length="203" mass="23255">MRRPSVYENKGILQSPLKNTKQLLLINGKYHEATLKEGYYRKAILDSEGITRNNTNNNLRKIISLASDFFNRNQTPASQHILSIRLCYDFYDFVVLASDPSVIFINKTENAEFGHTSISHGEPVLLAGELFFDKKNAGKLLFWTNKSGHYQVGSHLTERALKYSDMSLRSPQNMISHIQSRIPLINGEHLLPMKKFRVWSGEI</sequence>
<dbReference type="EMBL" id="CP024976">
    <property type="protein sequence ID" value="ATZ30192.1"/>
    <property type="molecule type" value="Genomic_DNA"/>
</dbReference>
<name>A0A2H4TKX8_ECOLX</name>